<accession>A0A482MNB3</accession>
<evidence type="ECO:0000313" key="2">
    <source>
        <dbReference type="Proteomes" id="UP000301424"/>
    </source>
</evidence>
<evidence type="ECO:0000313" key="1">
    <source>
        <dbReference type="EMBL" id="QBQ74590.1"/>
    </source>
</evidence>
<name>A0A482MNB3_9CAUD</name>
<sequence>MRSIFHISVGSDNWNPTEDELAGIVRKFKELEAKQGQRQQLPDTRKIIHISVGAEDWTPTADELLAIVNQFQYADLDPLGGWIATRHGIKVTDIETAAQPTLVVNGTTHESEARASLRQDSIDRLEAIRENLRTFKLSTLDVDTLINRLSTYQL</sequence>
<reference evidence="1 2" key="1">
    <citation type="submission" date="2019-02" db="EMBL/GenBank/DDBJ databases">
        <title>Complete genome sequence of Burkholderia cenocepacia phage BcepSauron.</title>
        <authorList>
            <person name="Park K."/>
            <person name="Gonzalez C."/>
            <person name="Liu M."/>
            <person name="Gill J."/>
        </authorList>
    </citation>
    <scope>NUCLEOTIDE SEQUENCE [LARGE SCALE GENOMIC DNA]</scope>
</reference>
<organism evidence="1 2">
    <name type="scientific">Burkholderia phage BcepSauron</name>
    <dbReference type="NCBI Taxonomy" id="2530033"/>
    <lineage>
        <taxon>Viruses</taxon>
        <taxon>Duplodnaviria</taxon>
        <taxon>Heunggongvirae</taxon>
        <taxon>Uroviricota</taxon>
        <taxon>Caudoviricetes</taxon>
        <taxon>Sarumanvirus</taxon>
        <taxon>Sarumanvirus bcepsauron</taxon>
    </lineage>
</organism>
<dbReference type="EMBL" id="MK552141">
    <property type="protein sequence ID" value="QBQ74590.1"/>
    <property type="molecule type" value="Genomic_DNA"/>
</dbReference>
<dbReference type="Proteomes" id="UP000301424">
    <property type="component" value="Segment"/>
</dbReference>
<protein>
    <submittedName>
        <fullName evidence="1">Uncharacterized protein</fullName>
    </submittedName>
</protein>
<keyword evidence="2" id="KW-1185">Reference proteome</keyword>
<gene>
    <name evidence="1" type="ORF">BcepSauron_210</name>
</gene>
<proteinExistence type="predicted"/>